<keyword evidence="3" id="KW-1185">Reference proteome</keyword>
<protein>
    <submittedName>
        <fullName evidence="2">Uncharacterized protein</fullName>
    </submittedName>
</protein>
<evidence type="ECO:0000313" key="3">
    <source>
        <dbReference type="Proteomes" id="UP000503462"/>
    </source>
</evidence>
<dbReference type="GO" id="GO:0016071">
    <property type="term" value="P:mRNA metabolic process"/>
    <property type="evidence" value="ECO:0007669"/>
    <property type="project" value="UniProtKB-ARBA"/>
</dbReference>
<gene>
    <name evidence="2" type="ORF">AMS68_004039</name>
</gene>
<dbReference type="Proteomes" id="UP000503462">
    <property type="component" value="Chromosome 3"/>
</dbReference>
<reference evidence="2 3" key="1">
    <citation type="journal article" date="2016" name="Sci. Rep.">
        <title>Peltaster fructicola genome reveals evolution from an invasive phytopathogen to an ectophytic parasite.</title>
        <authorList>
            <person name="Xu C."/>
            <person name="Chen H."/>
            <person name="Gleason M.L."/>
            <person name="Xu J.R."/>
            <person name="Liu H."/>
            <person name="Zhang R."/>
            <person name="Sun G."/>
        </authorList>
    </citation>
    <scope>NUCLEOTIDE SEQUENCE [LARGE SCALE GENOMIC DNA]</scope>
    <source>
        <strain evidence="2 3">LNHT1506</strain>
    </source>
</reference>
<feature type="compositionally biased region" description="Basic and acidic residues" evidence="1">
    <location>
        <begin position="153"/>
        <end position="165"/>
    </location>
</feature>
<sequence length="253" mass="27867">MDPESPQVGEATPARQTKNRRGRSRKSNNFSEGQTANSPSVPAASPAQHVAKPRQPHKHNASLNNTNAHSSPRNTARTYNAVPATPLKEQAYAGPTFHASPDPSSLPIPKFFRKTLTPMAPSSPGNISDGEDTSPPISPSKKSSNTLDMFFAADRKERADRERQTVDNTDTTQYDQPRPRSSHSNDWRAQHTYSPFRDDRAPFGSSRQQTHSPFYGARVGNSPFNGQTESPQPPPSRDTQAMADDLKRILKIV</sequence>
<dbReference type="OrthoDB" id="2142961at2759"/>
<dbReference type="InterPro" id="IPR028322">
    <property type="entry name" value="PNRC-like_rgn"/>
</dbReference>
<evidence type="ECO:0000313" key="2">
    <source>
        <dbReference type="EMBL" id="QIW98521.1"/>
    </source>
</evidence>
<proteinExistence type="predicted"/>
<evidence type="ECO:0000256" key="1">
    <source>
        <dbReference type="SAM" id="MobiDB-lite"/>
    </source>
</evidence>
<feature type="region of interest" description="Disordered" evidence="1">
    <location>
        <begin position="1"/>
        <end position="241"/>
    </location>
</feature>
<organism evidence="2 3">
    <name type="scientific">Peltaster fructicola</name>
    <dbReference type="NCBI Taxonomy" id="286661"/>
    <lineage>
        <taxon>Eukaryota</taxon>
        <taxon>Fungi</taxon>
        <taxon>Dikarya</taxon>
        <taxon>Ascomycota</taxon>
        <taxon>Pezizomycotina</taxon>
        <taxon>Dothideomycetes</taxon>
        <taxon>Dothideomycetes incertae sedis</taxon>
        <taxon>Peltaster</taxon>
    </lineage>
</organism>
<dbReference type="EMBL" id="CP051141">
    <property type="protein sequence ID" value="QIW98521.1"/>
    <property type="molecule type" value="Genomic_DNA"/>
</dbReference>
<name>A0A6H0XUU1_9PEZI</name>
<dbReference type="Pfam" id="PF15365">
    <property type="entry name" value="PNRC"/>
    <property type="match status" value="1"/>
</dbReference>
<feature type="compositionally biased region" description="Polar residues" evidence="1">
    <location>
        <begin position="61"/>
        <end position="78"/>
    </location>
</feature>
<dbReference type="AlphaFoldDB" id="A0A6H0XUU1"/>
<feature type="compositionally biased region" description="Basic residues" evidence="1">
    <location>
        <begin position="17"/>
        <end position="26"/>
    </location>
</feature>
<feature type="compositionally biased region" description="Basic residues" evidence="1">
    <location>
        <begin position="51"/>
        <end position="60"/>
    </location>
</feature>
<accession>A0A6H0XUU1</accession>
<feature type="compositionally biased region" description="Polar residues" evidence="1">
    <location>
        <begin position="166"/>
        <end position="175"/>
    </location>
</feature>
<feature type="compositionally biased region" description="Low complexity" evidence="1">
    <location>
        <begin position="38"/>
        <end position="47"/>
    </location>
</feature>